<evidence type="ECO:0000313" key="6">
    <source>
        <dbReference type="EMBL" id="MFC4555529.1"/>
    </source>
</evidence>
<dbReference type="SUPFAM" id="SSF52540">
    <property type="entry name" value="P-loop containing nucleoside triphosphate hydrolases"/>
    <property type="match status" value="1"/>
</dbReference>
<dbReference type="PANTHER" id="PTHR43553">
    <property type="entry name" value="HEAVY METAL TRANSPORTER"/>
    <property type="match status" value="1"/>
</dbReference>
<dbReference type="CDD" id="cd03225">
    <property type="entry name" value="ABC_cobalt_CbiO_domain1"/>
    <property type="match status" value="1"/>
</dbReference>
<evidence type="ECO:0000256" key="3">
    <source>
        <dbReference type="ARBA" id="ARBA00022741"/>
    </source>
</evidence>
<dbReference type="EMBL" id="JBHSGF010000006">
    <property type="protein sequence ID" value="MFC4555529.1"/>
    <property type="molecule type" value="Genomic_DNA"/>
</dbReference>
<dbReference type="PROSITE" id="PS00211">
    <property type="entry name" value="ABC_TRANSPORTER_1"/>
    <property type="match status" value="1"/>
</dbReference>
<dbReference type="PROSITE" id="PS50893">
    <property type="entry name" value="ABC_TRANSPORTER_2"/>
    <property type="match status" value="1"/>
</dbReference>
<dbReference type="InterPro" id="IPR050095">
    <property type="entry name" value="ECF_ABC_transporter_ATP-bd"/>
</dbReference>
<name>A0ABV9DCJ2_9MICO</name>
<dbReference type="InterPro" id="IPR003439">
    <property type="entry name" value="ABC_transporter-like_ATP-bd"/>
</dbReference>
<keyword evidence="7" id="KW-1185">Reference proteome</keyword>
<organism evidence="6 7">
    <name type="scientific">Georgenia faecalis</name>
    <dbReference type="NCBI Taxonomy" id="2483799"/>
    <lineage>
        <taxon>Bacteria</taxon>
        <taxon>Bacillati</taxon>
        <taxon>Actinomycetota</taxon>
        <taxon>Actinomycetes</taxon>
        <taxon>Micrococcales</taxon>
        <taxon>Bogoriellaceae</taxon>
        <taxon>Georgenia</taxon>
    </lineage>
</organism>
<comment type="similarity">
    <text evidence="1">Belongs to the ABC transporter superfamily.</text>
</comment>
<evidence type="ECO:0000256" key="1">
    <source>
        <dbReference type="ARBA" id="ARBA00005417"/>
    </source>
</evidence>
<dbReference type="SMART" id="SM00382">
    <property type="entry name" value="AAA"/>
    <property type="match status" value="1"/>
</dbReference>
<dbReference type="InterPro" id="IPR003593">
    <property type="entry name" value="AAA+_ATPase"/>
</dbReference>
<gene>
    <name evidence="6" type="ORF">ACFO3F_09745</name>
</gene>
<dbReference type="InterPro" id="IPR027417">
    <property type="entry name" value="P-loop_NTPase"/>
</dbReference>
<dbReference type="Proteomes" id="UP001595955">
    <property type="component" value="Unassembled WGS sequence"/>
</dbReference>
<dbReference type="PANTHER" id="PTHR43553:SF24">
    <property type="entry name" value="ENERGY-COUPLING FACTOR TRANSPORTER ATP-BINDING PROTEIN ECFA1"/>
    <property type="match status" value="1"/>
</dbReference>
<evidence type="ECO:0000259" key="5">
    <source>
        <dbReference type="PROSITE" id="PS50893"/>
    </source>
</evidence>
<dbReference type="Pfam" id="PF00005">
    <property type="entry name" value="ABC_tran"/>
    <property type="match status" value="1"/>
</dbReference>
<feature type="domain" description="ABC transporter" evidence="5">
    <location>
        <begin position="6"/>
        <end position="247"/>
    </location>
</feature>
<dbReference type="RefSeq" id="WP_122823602.1">
    <property type="nucleotide sequence ID" value="NZ_CP033325.1"/>
</dbReference>
<dbReference type="Gene3D" id="3.40.50.300">
    <property type="entry name" value="P-loop containing nucleotide triphosphate hydrolases"/>
    <property type="match status" value="1"/>
</dbReference>
<dbReference type="GO" id="GO:0005524">
    <property type="term" value="F:ATP binding"/>
    <property type="evidence" value="ECO:0007669"/>
    <property type="project" value="UniProtKB-KW"/>
</dbReference>
<evidence type="ECO:0000256" key="4">
    <source>
        <dbReference type="ARBA" id="ARBA00022840"/>
    </source>
</evidence>
<comment type="caution">
    <text evidence="6">The sequence shown here is derived from an EMBL/GenBank/DDBJ whole genome shotgun (WGS) entry which is preliminary data.</text>
</comment>
<evidence type="ECO:0000256" key="2">
    <source>
        <dbReference type="ARBA" id="ARBA00022448"/>
    </source>
</evidence>
<proteinExistence type="inferred from homology"/>
<evidence type="ECO:0000313" key="7">
    <source>
        <dbReference type="Proteomes" id="UP001595955"/>
    </source>
</evidence>
<accession>A0ABV9DCJ2</accession>
<sequence length="285" mass="30271">MSADAVEVTGLTYTYPTAEEPSLRDVSLRVPTGTMCAVVGANGAGKTTLCHALRGFVPNFYKGELTGSVRVLGTDLAETDGDDLARTVGYVFANPFTQMSGITSTVFDELAFGLGNLGVPPLEIRERVEEMLERARLTELRDRHPFQLSGGQQQRVALASVLVMNQPLLVIDEPTSQLDPQSTDEVFTLITQARDAGRTIVLVEHAMEHVAEHADLVVVLDAGRVVATGTPAEIFPDPATAAHGVRVPEAVRLTGELRQRGVDVPGAPLTIPALAAALGPTRAGQ</sequence>
<reference evidence="7" key="1">
    <citation type="journal article" date="2019" name="Int. J. Syst. Evol. Microbiol.">
        <title>The Global Catalogue of Microorganisms (GCM) 10K type strain sequencing project: providing services to taxonomists for standard genome sequencing and annotation.</title>
        <authorList>
            <consortium name="The Broad Institute Genomics Platform"/>
            <consortium name="The Broad Institute Genome Sequencing Center for Infectious Disease"/>
            <person name="Wu L."/>
            <person name="Ma J."/>
        </authorList>
    </citation>
    <scope>NUCLEOTIDE SEQUENCE [LARGE SCALE GENOMIC DNA]</scope>
    <source>
        <strain evidence="7">JCM 3369</strain>
    </source>
</reference>
<dbReference type="InterPro" id="IPR015856">
    <property type="entry name" value="ABC_transpr_CbiO/EcfA_su"/>
</dbReference>
<protein>
    <submittedName>
        <fullName evidence="6">Energy-coupling factor ABC transporter ATP-binding protein</fullName>
    </submittedName>
</protein>
<keyword evidence="2" id="KW-0813">Transport</keyword>
<dbReference type="InterPro" id="IPR017871">
    <property type="entry name" value="ABC_transporter-like_CS"/>
</dbReference>
<keyword evidence="3" id="KW-0547">Nucleotide-binding</keyword>
<keyword evidence="4 6" id="KW-0067">ATP-binding</keyword>